<comment type="caution">
    <text evidence="3">The sequence shown here is derived from an EMBL/GenBank/DDBJ whole genome shotgun (WGS) entry which is preliminary data.</text>
</comment>
<organism evidence="3 4">
    <name type="scientific">Longimicrobium terrae</name>
    <dbReference type="NCBI Taxonomy" id="1639882"/>
    <lineage>
        <taxon>Bacteria</taxon>
        <taxon>Pseudomonadati</taxon>
        <taxon>Gemmatimonadota</taxon>
        <taxon>Longimicrobiia</taxon>
        <taxon>Longimicrobiales</taxon>
        <taxon>Longimicrobiaceae</taxon>
        <taxon>Longimicrobium</taxon>
    </lineage>
</organism>
<dbReference type="EMBL" id="JACHIA010000011">
    <property type="protein sequence ID" value="MBB6071869.1"/>
    <property type="molecule type" value="Genomic_DNA"/>
</dbReference>
<dbReference type="Proteomes" id="UP000582837">
    <property type="component" value="Unassembled WGS sequence"/>
</dbReference>
<sequence>MTADRDSVHADSAHPAPGPVGGPASGSGSSSSDGEPTGDGSRVEDGVLLSIWVKRAHRGPMDSVDSGRLVTARGLAGSADQGRRRQVTLLDEAAWRLVVDRAGGSAPPVARRANLLLRGIHFDRGSRGRVLCVGACRLLIRGETRPCERMDEAVPGLQAAMRDEPWSGGAFAEVLNDGEIHVGDSVRWDDVATEDPHAEQQRSRETNGQDS</sequence>
<dbReference type="PANTHER" id="PTHR36930">
    <property type="entry name" value="METAL-SULFUR CLUSTER BIOSYNTHESIS PROTEINS YUAD-RELATED"/>
    <property type="match status" value="1"/>
</dbReference>
<feature type="region of interest" description="Disordered" evidence="1">
    <location>
        <begin position="185"/>
        <end position="211"/>
    </location>
</feature>
<protein>
    <submittedName>
        <fullName evidence="3">MOSC domain-containing protein YiiM</fullName>
    </submittedName>
</protein>
<proteinExistence type="predicted"/>
<dbReference type="GO" id="GO:0030151">
    <property type="term" value="F:molybdenum ion binding"/>
    <property type="evidence" value="ECO:0007669"/>
    <property type="project" value="InterPro"/>
</dbReference>
<name>A0A841H1W1_9BACT</name>
<dbReference type="PROSITE" id="PS51340">
    <property type="entry name" value="MOSC"/>
    <property type="match status" value="1"/>
</dbReference>
<dbReference type="Gene3D" id="2.40.33.20">
    <property type="entry name" value="PK beta-barrel domain-like"/>
    <property type="match status" value="1"/>
</dbReference>
<keyword evidence="4" id="KW-1185">Reference proteome</keyword>
<dbReference type="AlphaFoldDB" id="A0A841H1W1"/>
<evidence type="ECO:0000313" key="4">
    <source>
        <dbReference type="Proteomes" id="UP000582837"/>
    </source>
</evidence>
<evidence type="ECO:0000313" key="3">
    <source>
        <dbReference type="EMBL" id="MBB6071869.1"/>
    </source>
</evidence>
<dbReference type="GO" id="GO:0030170">
    <property type="term" value="F:pyridoxal phosphate binding"/>
    <property type="evidence" value="ECO:0007669"/>
    <property type="project" value="InterPro"/>
</dbReference>
<accession>A0A841H1W1</accession>
<reference evidence="3 4" key="1">
    <citation type="submission" date="2020-08" db="EMBL/GenBank/DDBJ databases">
        <title>Genomic Encyclopedia of Type Strains, Phase IV (KMG-IV): sequencing the most valuable type-strain genomes for metagenomic binning, comparative biology and taxonomic classification.</title>
        <authorList>
            <person name="Goeker M."/>
        </authorList>
    </citation>
    <scope>NUCLEOTIDE SEQUENCE [LARGE SCALE GENOMIC DNA]</scope>
    <source>
        <strain evidence="3 4">DSM 29007</strain>
    </source>
</reference>
<dbReference type="InterPro" id="IPR011037">
    <property type="entry name" value="Pyrv_Knase-like_insert_dom_sf"/>
</dbReference>
<gene>
    <name evidence="3" type="ORF">HNQ61_003529</name>
</gene>
<dbReference type="InterPro" id="IPR052716">
    <property type="entry name" value="MOSC_domain"/>
</dbReference>
<dbReference type="PANTHER" id="PTHR36930:SF1">
    <property type="entry name" value="MOSC DOMAIN-CONTAINING PROTEIN"/>
    <property type="match status" value="1"/>
</dbReference>
<feature type="compositionally biased region" description="Low complexity" evidence="1">
    <location>
        <begin position="26"/>
        <end position="40"/>
    </location>
</feature>
<dbReference type="InterPro" id="IPR005302">
    <property type="entry name" value="MoCF_Sase_C"/>
</dbReference>
<evidence type="ECO:0000259" key="2">
    <source>
        <dbReference type="PROSITE" id="PS51340"/>
    </source>
</evidence>
<dbReference type="Pfam" id="PF03473">
    <property type="entry name" value="MOSC"/>
    <property type="match status" value="1"/>
</dbReference>
<dbReference type="GO" id="GO:0003824">
    <property type="term" value="F:catalytic activity"/>
    <property type="evidence" value="ECO:0007669"/>
    <property type="project" value="InterPro"/>
</dbReference>
<feature type="compositionally biased region" description="Basic and acidic residues" evidence="1">
    <location>
        <begin position="1"/>
        <end position="12"/>
    </location>
</feature>
<feature type="region of interest" description="Disordered" evidence="1">
    <location>
        <begin position="1"/>
        <end position="43"/>
    </location>
</feature>
<feature type="domain" description="MOSC" evidence="2">
    <location>
        <begin position="62"/>
        <end position="189"/>
    </location>
</feature>
<dbReference type="SUPFAM" id="SSF50800">
    <property type="entry name" value="PK beta-barrel domain-like"/>
    <property type="match status" value="1"/>
</dbReference>
<evidence type="ECO:0000256" key="1">
    <source>
        <dbReference type="SAM" id="MobiDB-lite"/>
    </source>
</evidence>